<feature type="domain" description="DUF4124" evidence="2">
    <location>
        <begin position="3"/>
        <end position="46"/>
    </location>
</feature>
<dbReference type="AlphaFoldDB" id="A0A177NX29"/>
<dbReference type="CDD" id="cd12797">
    <property type="entry name" value="M23_peptidase"/>
    <property type="match status" value="1"/>
</dbReference>
<dbReference type="Proteomes" id="UP000077628">
    <property type="component" value="Unassembled WGS sequence"/>
</dbReference>
<comment type="caution">
    <text evidence="3">The sequence shown here is derived from an EMBL/GenBank/DDBJ whole genome shotgun (WGS) entry which is preliminary data.</text>
</comment>
<dbReference type="Pfam" id="PF01551">
    <property type="entry name" value="Peptidase_M23"/>
    <property type="match status" value="1"/>
</dbReference>
<protein>
    <submittedName>
        <fullName evidence="3">Peptidase M23</fullName>
    </submittedName>
</protein>
<organism evidence="3 4">
    <name type="scientific">Methylomonas koyamae</name>
    <dbReference type="NCBI Taxonomy" id="702114"/>
    <lineage>
        <taxon>Bacteria</taxon>
        <taxon>Pseudomonadati</taxon>
        <taxon>Pseudomonadota</taxon>
        <taxon>Gammaproteobacteria</taxon>
        <taxon>Methylococcales</taxon>
        <taxon>Methylococcaceae</taxon>
        <taxon>Methylomonas</taxon>
    </lineage>
</organism>
<dbReference type="InterPro" id="IPR016047">
    <property type="entry name" value="M23ase_b-sheet_dom"/>
</dbReference>
<gene>
    <name evidence="3" type="ORF">A1355_02250</name>
</gene>
<keyword evidence="4" id="KW-1185">Reference proteome</keyword>
<name>A0A177NX29_9GAMM</name>
<dbReference type="InterPro" id="IPR011055">
    <property type="entry name" value="Dup_hybrid_motif"/>
</dbReference>
<dbReference type="STRING" id="702114.A1355_02250"/>
<dbReference type="InterPro" id="IPR050570">
    <property type="entry name" value="Cell_wall_metabolism_enzyme"/>
</dbReference>
<feature type="domain" description="M23ase beta-sheet core" evidence="1">
    <location>
        <begin position="169"/>
        <end position="268"/>
    </location>
</feature>
<dbReference type="GO" id="GO:0004222">
    <property type="term" value="F:metalloendopeptidase activity"/>
    <property type="evidence" value="ECO:0007669"/>
    <property type="project" value="TreeGrafter"/>
</dbReference>
<reference evidence="4" key="1">
    <citation type="submission" date="2016-03" db="EMBL/GenBank/DDBJ databases">
        <authorList>
            <person name="Heylen K."/>
            <person name="De Vos P."/>
            <person name="Vekeman B."/>
        </authorList>
    </citation>
    <scope>NUCLEOTIDE SEQUENCE [LARGE SCALE GENOMIC DNA]</scope>
    <source>
        <strain evidence="4">R-45383</strain>
    </source>
</reference>
<proteinExistence type="predicted"/>
<dbReference type="PANTHER" id="PTHR21666">
    <property type="entry name" value="PEPTIDASE-RELATED"/>
    <property type="match status" value="1"/>
</dbReference>
<evidence type="ECO:0000259" key="2">
    <source>
        <dbReference type="Pfam" id="PF13511"/>
    </source>
</evidence>
<evidence type="ECO:0000259" key="1">
    <source>
        <dbReference type="Pfam" id="PF01551"/>
    </source>
</evidence>
<evidence type="ECO:0000313" key="3">
    <source>
        <dbReference type="EMBL" id="OAI22491.1"/>
    </source>
</evidence>
<dbReference type="EMBL" id="LUUK01000078">
    <property type="protein sequence ID" value="OAI22491.1"/>
    <property type="molecule type" value="Genomic_DNA"/>
</dbReference>
<dbReference type="InterPro" id="IPR025392">
    <property type="entry name" value="DUF4124"/>
</dbReference>
<dbReference type="Gene3D" id="2.70.70.10">
    <property type="entry name" value="Glucose Permease (Domain IIA)"/>
    <property type="match status" value="1"/>
</dbReference>
<evidence type="ECO:0000313" key="4">
    <source>
        <dbReference type="Proteomes" id="UP000077628"/>
    </source>
</evidence>
<dbReference type="Pfam" id="PF13511">
    <property type="entry name" value="DUF4124"/>
    <property type="match status" value="1"/>
</dbReference>
<sequence>MVLVLICGGADAKKLYKYRDPQGLWHYSDQAPPDAGPVEIRQMKPAVAQRVWLEKSGDDRRATFAVRNTYPGPIEVEIDWRDGENVEAQPALPSRFVVGPGLSAPLFAVGAVPGAGRWHYGLQYRYVLGQPLAEAPGDPDYRPPLALGSRFQITQGFGGEYSHTDDQNRYAVDIMMPVDTPVHAARAGVVLDVENDFDGNGTEPAYAGKANTIRIGHDDGTMAVYAHLALEKALVKAGERVAAGQLIGFSGNTGLTTGPHLHFAVQVNRGMALVSVPFRFVDAQGRRFTPELGRWLGDQPSPAGVAAESP</sequence>
<dbReference type="PANTHER" id="PTHR21666:SF294">
    <property type="entry name" value="PEPTIDASE M23"/>
    <property type="match status" value="1"/>
</dbReference>
<dbReference type="SUPFAM" id="SSF51261">
    <property type="entry name" value="Duplicated hybrid motif"/>
    <property type="match status" value="1"/>
</dbReference>
<accession>A0A177NX29</accession>